<dbReference type="SUPFAM" id="SSF111369">
    <property type="entry name" value="HlyD-like secretion proteins"/>
    <property type="match status" value="1"/>
</dbReference>
<dbReference type="PANTHER" id="PTHR30469">
    <property type="entry name" value="MULTIDRUG RESISTANCE PROTEIN MDTA"/>
    <property type="match status" value="1"/>
</dbReference>
<proteinExistence type="predicted"/>
<protein>
    <submittedName>
        <fullName evidence="2">ABC transporter related</fullName>
    </submittedName>
</protein>
<dbReference type="STRING" id="445932.Emin_1043"/>
<accession>B2KDK0</accession>
<feature type="domain" description="CzcB-like barrel-sandwich hybrid" evidence="1">
    <location>
        <begin position="40"/>
        <end position="151"/>
    </location>
</feature>
<evidence type="ECO:0000313" key="3">
    <source>
        <dbReference type="Proteomes" id="UP000001029"/>
    </source>
</evidence>
<dbReference type="InterPro" id="IPR058647">
    <property type="entry name" value="BSH_CzcB-like"/>
</dbReference>
<dbReference type="AlphaFoldDB" id="B2KDK0"/>
<dbReference type="EMBL" id="CP001055">
    <property type="protein sequence ID" value="ACC98596.1"/>
    <property type="molecule type" value="Genomic_DNA"/>
</dbReference>
<dbReference type="KEGG" id="emi:Emin_1043"/>
<dbReference type="GO" id="GO:0015562">
    <property type="term" value="F:efflux transmembrane transporter activity"/>
    <property type="evidence" value="ECO:0007669"/>
    <property type="project" value="TreeGrafter"/>
</dbReference>
<organism evidence="2 3">
    <name type="scientific">Elusimicrobium minutum (strain Pei191)</name>
    <dbReference type="NCBI Taxonomy" id="445932"/>
    <lineage>
        <taxon>Bacteria</taxon>
        <taxon>Pseudomonadati</taxon>
        <taxon>Elusimicrobiota</taxon>
        <taxon>Elusimicrobia</taxon>
        <taxon>Elusimicrobiales</taxon>
        <taxon>Elusimicrobiaceae</taxon>
        <taxon>Elusimicrobium</taxon>
    </lineage>
</organism>
<dbReference type="RefSeq" id="WP_012415211.1">
    <property type="nucleotide sequence ID" value="NC_010644.1"/>
</dbReference>
<dbReference type="Gene3D" id="2.40.30.170">
    <property type="match status" value="1"/>
</dbReference>
<dbReference type="Proteomes" id="UP000001029">
    <property type="component" value="Chromosome"/>
</dbReference>
<gene>
    <name evidence="2" type="ordered locus">Emin_1043</name>
</gene>
<dbReference type="OrthoDB" id="9778236at2"/>
<reference evidence="2 3" key="1">
    <citation type="journal article" date="2009" name="Appl. Environ. Microbiol.">
        <title>Genomic analysis of 'Elusimicrobium minutum,' the first cultivated representative of the phylum 'Elusimicrobia' (formerly termite group 1).</title>
        <authorList>
            <person name="Herlemann D.P.R."/>
            <person name="Geissinger O."/>
            <person name="Ikeda-Ohtsubo W."/>
            <person name="Kunin V."/>
            <person name="Sun H."/>
            <person name="Lapidus A."/>
            <person name="Hugenholtz P."/>
            <person name="Brune A."/>
        </authorList>
    </citation>
    <scope>NUCLEOTIDE SEQUENCE [LARGE SCALE GENOMIC DNA]</scope>
    <source>
        <strain evidence="2 3">Pei191</strain>
    </source>
</reference>
<dbReference type="GO" id="GO:1990281">
    <property type="term" value="C:efflux pump complex"/>
    <property type="evidence" value="ECO:0007669"/>
    <property type="project" value="TreeGrafter"/>
</dbReference>
<name>B2KDK0_ELUMP</name>
<sequence>MKKAAIAAVVVLLILVVVALMFFRQRPFNYSGVIEAVEINVPTRLNDVITKLHADEGGIITAGQVLAELECKQTDLELDIAEKEFKRAQTLLKSSAGSRENYDLRSNLFEQAALAKSWCKINSPIDGKVLHRFYEEGEFAPAGKKVFTVADLNYVDAWVYVEHDMLSNLKTGQEIKAVLPETGQRFEGVILTINDDAEFTPKNVQTRQERQRLVFGIKTRFKNDSRQSLKPGMTLEVQF</sequence>
<keyword evidence="3" id="KW-1185">Reference proteome</keyword>
<dbReference type="Gene3D" id="2.40.50.100">
    <property type="match status" value="1"/>
</dbReference>
<dbReference type="HOGENOM" id="CLU_018816_6_3_0"/>
<evidence type="ECO:0000313" key="2">
    <source>
        <dbReference type="EMBL" id="ACC98596.1"/>
    </source>
</evidence>
<evidence type="ECO:0000259" key="1">
    <source>
        <dbReference type="Pfam" id="PF25973"/>
    </source>
</evidence>
<dbReference type="Pfam" id="PF25973">
    <property type="entry name" value="BSH_CzcB"/>
    <property type="match status" value="1"/>
</dbReference>